<keyword evidence="2 5" id="KW-0812">Transmembrane</keyword>
<dbReference type="PANTHER" id="PTHR13146">
    <property type="match status" value="1"/>
</dbReference>
<evidence type="ECO:0000313" key="6">
    <source>
        <dbReference type="EMBL" id="CAK9082048.1"/>
    </source>
</evidence>
<dbReference type="InterPro" id="IPR037185">
    <property type="entry name" value="EmrE-like"/>
</dbReference>
<dbReference type="SUPFAM" id="SSF103481">
    <property type="entry name" value="Multidrug resistance efflux transporter EmrE"/>
    <property type="match status" value="1"/>
</dbReference>
<comment type="subcellular location">
    <subcellularLocation>
        <location evidence="1">Membrane</location>
        <topology evidence="1">Multi-pass membrane protein</topology>
    </subcellularLocation>
</comment>
<dbReference type="InterPro" id="IPR007271">
    <property type="entry name" value="Nuc_sug_transpt"/>
</dbReference>
<feature type="transmembrane region" description="Helical" evidence="5">
    <location>
        <begin position="144"/>
        <end position="162"/>
    </location>
</feature>
<name>A0ABP0Q1B3_9DINO</name>
<evidence type="ECO:0000256" key="5">
    <source>
        <dbReference type="SAM" id="Phobius"/>
    </source>
</evidence>
<proteinExistence type="predicted"/>
<dbReference type="Pfam" id="PF04142">
    <property type="entry name" value="Nuc_sug_transp"/>
    <property type="match status" value="1"/>
</dbReference>
<feature type="transmembrane region" description="Helical" evidence="5">
    <location>
        <begin position="12"/>
        <end position="32"/>
    </location>
</feature>
<keyword evidence="7" id="KW-1185">Reference proteome</keyword>
<evidence type="ECO:0000256" key="3">
    <source>
        <dbReference type="ARBA" id="ARBA00022989"/>
    </source>
</evidence>
<evidence type="ECO:0000256" key="4">
    <source>
        <dbReference type="ARBA" id="ARBA00023136"/>
    </source>
</evidence>
<feature type="transmembrane region" description="Helical" evidence="5">
    <location>
        <begin position="169"/>
        <end position="189"/>
    </location>
</feature>
<feature type="transmembrane region" description="Helical" evidence="5">
    <location>
        <begin position="288"/>
        <end position="317"/>
    </location>
</feature>
<feature type="non-terminal residue" evidence="6">
    <location>
        <position position="1"/>
    </location>
</feature>
<reference evidence="6 7" key="1">
    <citation type="submission" date="2024-02" db="EMBL/GenBank/DDBJ databases">
        <authorList>
            <person name="Chen Y."/>
            <person name="Shah S."/>
            <person name="Dougan E. K."/>
            <person name="Thang M."/>
            <person name="Chan C."/>
        </authorList>
    </citation>
    <scope>NUCLEOTIDE SEQUENCE [LARGE SCALE GENOMIC DNA]</scope>
</reference>
<dbReference type="Gene3D" id="1.10.3730.20">
    <property type="match status" value="1"/>
</dbReference>
<dbReference type="EMBL" id="CAXAMM010038908">
    <property type="protein sequence ID" value="CAK9082048.1"/>
    <property type="molecule type" value="Genomic_DNA"/>
</dbReference>
<feature type="transmembrane region" description="Helical" evidence="5">
    <location>
        <begin position="114"/>
        <end position="138"/>
    </location>
</feature>
<protein>
    <submittedName>
        <fullName evidence="6">Solute carrier family 35 member F6 (ANT2-binding protein) (ANT2BP) (Transport and Golgi organization 9 homolog)</fullName>
    </submittedName>
</protein>
<evidence type="ECO:0000256" key="1">
    <source>
        <dbReference type="ARBA" id="ARBA00004141"/>
    </source>
</evidence>
<keyword evidence="4 5" id="KW-0472">Membrane</keyword>
<evidence type="ECO:0000256" key="2">
    <source>
        <dbReference type="ARBA" id="ARBA00022692"/>
    </source>
</evidence>
<comment type="caution">
    <text evidence="6">The sequence shown here is derived from an EMBL/GenBank/DDBJ whole genome shotgun (WGS) entry which is preliminary data.</text>
</comment>
<organism evidence="6 7">
    <name type="scientific">Durusdinium trenchii</name>
    <dbReference type="NCBI Taxonomy" id="1381693"/>
    <lineage>
        <taxon>Eukaryota</taxon>
        <taxon>Sar</taxon>
        <taxon>Alveolata</taxon>
        <taxon>Dinophyceae</taxon>
        <taxon>Suessiales</taxon>
        <taxon>Symbiodiniaceae</taxon>
        <taxon>Durusdinium</taxon>
    </lineage>
</organism>
<feature type="transmembrane region" description="Helical" evidence="5">
    <location>
        <begin position="62"/>
        <end position="85"/>
    </location>
</feature>
<dbReference type="Proteomes" id="UP001642464">
    <property type="component" value="Unassembled WGS sequence"/>
</dbReference>
<accession>A0ABP0Q1B3</accession>
<feature type="transmembrane region" description="Helical" evidence="5">
    <location>
        <begin position="201"/>
        <end position="227"/>
    </location>
</feature>
<feature type="transmembrane region" description="Helical" evidence="5">
    <location>
        <begin position="239"/>
        <end position="265"/>
    </location>
</feature>
<sequence>WWPGMAGRKKTPLWLTALYVAGMLITGSINTLSTKLQFQLTSIGKDGDEETFRKPWFGTFNMLFAMSLVLAVERLVAGLTACCAARPRIAEDARSQELLPKPGSADGSSRRRKILLVAVPAASDLLATALAAIGIMYIPASVWQMLRGATLFFTGIFSVAFLKRKLQGFHWVGLTLCMVGVVTVGYASVAGDTDSSSKDAAANASAVLFGVTLTLLGQVVQAAQVILEEFLMKDVNLPAVEIIGFEGIWGVLMMVVFVFPALWLIPGPDHGHQEDLVDTLVMFYNSSVVQIVVIIYLFSCGTFNITGIAVTGALSAVHRMMLDASRTMIIWGVGLFVHYQIDPESAFGEQWTSSSKLQLGGFVILITGQAIYGEIFRLPGFRYRTDSGLEDATKFASPSAALHFASPAVG</sequence>
<gene>
    <name evidence="6" type="ORF">SCF082_LOCUS39019</name>
</gene>
<evidence type="ECO:0000313" key="7">
    <source>
        <dbReference type="Proteomes" id="UP001642464"/>
    </source>
</evidence>
<keyword evidence="3 5" id="KW-1133">Transmembrane helix</keyword>